<accession>A0A8J4CN16</accession>
<dbReference type="AlphaFoldDB" id="A0A8J4CN16"/>
<evidence type="ECO:0000313" key="2">
    <source>
        <dbReference type="EMBL" id="GIL84877.1"/>
    </source>
</evidence>
<comment type="caution">
    <text evidence="2">The sequence shown here is derived from an EMBL/GenBank/DDBJ whole genome shotgun (WGS) entry which is preliminary data.</text>
</comment>
<proteinExistence type="predicted"/>
<gene>
    <name evidence="2" type="ORF">Vretifemale_13463</name>
</gene>
<feature type="region of interest" description="Disordered" evidence="1">
    <location>
        <begin position="1"/>
        <end position="22"/>
    </location>
</feature>
<protein>
    <submittedName>
        <fullName evidence="2">Uncharacterized protein</fullName>
    </submittedName>
</protein>
<dbReference type="EMBL" id="BNCP01000031">
    <property type="protein sequence ID" value="GIL84877.1"/>
    <property type="molecule type" value="Genomic_DNA"/>
</dbReference>
<keyword evidence="3" id="KW-1185">Reference proteome</keyword>
<reference evidence="2" key="1">
    <citation type="journal article" date="2021" name="Proc. Natl. Acad. Sci. U.S.A.">
        <title>Three genomes in the algal genus Volvox reveal the fate of a haploid sex-determining region after a transition to homothallism.</title>
        <authorList>
            <person name="Yamamoto K."/>
            <person name="Hamaji T."/>
            <person name="Kawai-Toyooka H."/>
            <person name="Matsuzaki R."/>
            <person name="Takahashi F."/>
            <person name="Nishimura Y."/>
            <person name="Kawachi M."/>
            <person name="Noguchi H."/>
            <person name="Minakuchi Y."/>
            <person name="Umen J.G."/>
            <person name="Toyoda A."/>
            <person name="Nozaki H."/>
        </authorList>
    </citation>
    <scope>NUCLEOTIDE SEQUENCE</scope>
    <source>
        <strain evidence="2">NIES-3786</strain>
    </source>
</reference>
<dbReference type="OrthoDB" id="546260at2759"/>
<dbReference type="Proteomes" id="UP000747110">
    <property type="component" value="Unassembled WGS sequence"/>
</dbReference>
<evidence type="ECO:0000256" key="1">
    <source>
        <dbReference type="SAM" id="MobiDB-lite"/>
    </source>
</evidence>
<name>A0A8J4CN16_9CHLO</name>
<sequence>MDIRQQFMAGGGGSGRGDRTPSEAAALISAAVAPTLDARADGTVVGLTKAGLPPSPPPSAPPPPHPLLLGPRVGLIEWLDLGPGRRFVKEHLGAVGHPVSMYTRGIGPIAHLMSRSLLSRHFSPKAYVNDP</sequence>
<organism evidence="2 3">
    <name type="scientific">Volvox reticuliferus</name>
    <dbReference type="NCBI Taxonomy" id="1737510"/>
    <lineage>
        <taxon>Eukaryota</taxon>
        <taxon>Viridiplantae</taxon>
        <taxon>Chlorophyta</taxon>
        <taxon>core chlorophytes</taxon>
        <taxon>Chlorophyceae</taxon>
        <taxon>CS clade</taxon>
        <taxon>Chlamydomonadales</taxon>
        <taxon>Volvocaceae</taxon>
        <taxon>Volvox</taxon>
    </lineage>
</organism>
<feature type="region of interest" description="Disordered" evidence="1">
    <location>
        <begin position="47"/>
        <end position="67"/>
    </location>
</feature>
<feature type="compositionally biased region" description="Pro residues" evidence="1">
    <location>
        <begin position="53"/>
        <end position="66"/>
    </location>
</feature>
<evidence type="ECO:0000313" key="3">
    <source>
        <dbReference type="Proteomes" id="UP000747110"/>
    </source>
</evidence>